<comment type="caution">
    <text evidence="2">The sequence shown here is derived from an EMBL/GenBank/DDBJ whole genome shotgun (WGS) entry which is preliminary data.</text>
</comment>
<keyword evidence="3" id="KW-1185">Reference proteome</keyword>
<evidence type="ECO:0000313" key="3">
    <source>
        <dbReference type="Proteomes" id="UP001232343"/>
    </source>
</evidence>
<dbReference type="EMBL" id="JAUSUO010000007">
    <property type="protein sequence ID" value="MDQ0343924.1"/>
    <property type="molecule type" value="Genomic_DNA"/>
</dbReference>
<evidence type="ECO:0000313" key="2">
    <source>
        <dbReference type="EMBL" id="MDQ0343924.1"/>
    </source>
</evidence>
<feature type="compositionally biased region" description="Polar residues" evidence="1">
    <location>
        <begin position="21"/>
        <end position="31"/>
    </location>
</feature>
<feature type="region of interest" description="Disordered" evidence="1">
    <location>
        <begin position="1"/>
        <end position="31"/>
    </location>
</feature>
<evidence type="ECO:0000256" key="1">
    <source>
        <dbReference type="SAM" id="MobiDB-lite"/>
    </source>
</evidence>
<organism evidence="2 3">
    <name type="scientific">Lederbergia wuyishanensis</name>
    <dbReference type="NCBI Taxonomy" id="1347903"/>
    <lineage>
        <taxon>Bacteria</taxon>
        <taxon>Bacillati</taxon>
        <taxon>Bacillota</taxon>
        <taxon>Bacilli</taxon>
        <taxon>Bacillales</taxon>
        <taxon>Bacillaceae</taxon>
        <taxon>Lederbergia</taxon>
    </lineage>
</organism>
<name>A0ABU0D690_9BACI</name>
<reference evidence="2 3" key="1">
    <citation type="submission" date="2023-07" db="EMBL/GenBank/DDBJ databases">
        <title>Genomic Encyclopedia of Type Strains, Phase IV (KMG-IV): sequencing the most valuable type-strain genomes for metagenomic binning, comparative biology and taxonomic classification.</title>
        <authorList>
            <person name="Goeker M."/>
        </authorList>
    </citation>
    <scope>NUCLEOTIDE SEQUENCE [LARGE SCALE GENOMIC DNA]</scope>
    <source>
        <strain evidence="2 3">DSM 27848</strain>
    </source>
</reference>
<accession>A0ABU0D690</accession>
<protein>
    <submittedName>
        <fullName evidence="2">Uncharacterized protein</fullName>
    </submittedName>
</protein>
<gene>
    <name evidence="2" type="ORF">J2S14_002759</name>
</gene>
<sequence length="31" mass="3330">MDDDDDNDNVNNLKNIGGENNGSNIKAVTHS</sequence>
<proteinExistence type="predicted"/>
<dbReference type="Proteomes" id="UP001232343">
    <property type="component" value="Unassembled WGS sequence"/>
</dbReference>